<name>A0ABR4HXM2_9EURO</name>
<evidence type="ECO:0000313" key="1">
    <source>
        <dbReference type="EMBL" id="KAL2819839.1"/>
    </source>
</evidence>
<organism evidence="1 2">
    <name type="scientific">Aspergillus cavernicola</name>
    <dbReference type="NCBI Taxonomy" id="176166"/>
    <lineage>
        <taxon>Eukaryota</taxon>
        <taxon>Fungi</taxon>
        <taxon>Dikarya</taxon>
        <taxon>Ascomycota</taxon>
        <taxon>Pezizomycotina</taxon>
        <taxon>Eurotiomycetes</taxon>
        <taxon>Eurotiomycetidae</taxon>
        <taxon>Eurotiales</taxon>
        <taxon>Aspergillaceae</taxon>
        <taxon>Aspergillus</taxon>
        <taxon>Aspergillus subgen. Nidulantes</taxon>
    </lineage>
</organism>
<gene>
    <name evidence="1" type="ORF">BDW59DRAFT_174691</name>
</gene>
<evidence type="ECO:0000313" key="2">
    <source>
        <dbReference type="Proteomes" id="UP001610335"/>
    </source>
</evidence>
<protein>
    <submittedName>
        <fullName evidence="1">Uncharacterized protein</fullName>
    </submittedName>
</protein>
<accession>A0ABR4HXM2</accession>
<comment type="caution">
    <text evidence="1">The sequence shown here is derived from an EMBL/GenBank/DDBJ whole genome shotgun (WGS) entry which is preliminary data.</text>
</comment>
<reference evidence="1 2" key="1">
    <citation type="submission" date="2024-07" db="EMBL/GenBank/DDBJ databases">
        <title>Section-level genome sequencing and comparative genomics of Aspergillus sections Usti and Cavernicolus.</title>
        <authorList>
            <consortium name="Lawrence Berkeley National Laboratory"/>
            <person name="Nybo J.L."/>
            <person name="Vesth T.C."/>
            <person name="Theobald S."/>
            <person name="Frisvad J.C."/>
            <person name="Larsen T.O."/>
            <person name="Kjaerboelling I."/>
            <person name="Rothschild-Mancinelli K."/>
            <person name="Lyhne E.K."/>
            <person name="Kogle M.E."/>
            <person name="Barry K."/>
            <person name="Clum A."/>
            <person name="Na H."/>
            <person name="Ledsgaard L."/>
            <person name="Lin J."/>
            <person name="Lipzen A."/>
            <person name="Kuo A."/>
            <person name="Riley R."/>
            <person name="Mondo S."/>
            <person name="LaButti K."/>
            <person name="Haridas S."/>
            <person name="Pangalinan J."/>
            <person name="Salamov A.A."/>
            <person name="Simmons B.A."/>
            <person name="Magnuson J.K."/>
            <person name="Chen J."/>
            <person name="Drula E."/>
            <person name="Henrissat B."/>
            <person name="Wiebenga A."/>
            <person name="Lubbers R.J."/>
            <person name="Gomes A.C."/>
            <person name="Makela M.R."/>
            <person name="Stajich J."/>
            <person name="Grigoriev I.V."/>
            <person name="Mortensen U.H."/>
            <person name="De vries R.P."/>
            <person name="Baker S.E."/>
            <person name="Andersen M.R."/>
        </authorList>
    </citation>
    <scope>NUCLEOTIDE SEQUENCE [LARGE SCALE GENOMIC DNA]</scope>
    <source>
        <strain evidence="1 2">CBS 600.67</strain>
    </source>
</reference>
<dbReference type="EMBL" id="JBFXLS010000074">
    <property type="protein sequence ID" value="KAL2819839.1"/>
    <property type="molecule type" value="Genomic_DNA"/>
</dbReference>
<keyword evidence="2" id="KW-1185">Reference proteome</keyword>
<dbReference type="Proteomes" id="UP001610335">
    <property type="component" value="Unassembled WGS sequence"/>
</dbReference>
<proteinExistence type="predicted"/>
<sequence length="837" mass="92158">MASIQRIAANANQVIPEVNFALFDTNLDFSLWKCNVPAELVPLGERFSKRWRELAEDGSLHILARPYGTRASEIVHELDAGTPPESIAGGIFGPHLGVDSTSIWAGATSGSSALLMHLLSSTAIWVELIDYRRQIVKDQGPENDKTSNFFARQAAVYETEWSAIQGWDASARAWLQIADNSSRKRQQKQIELIANNLSVAVQTQVTSDGVVTLSAPRKDSVYDSVIHNFCRALSTMEHLIVGRPQRILNGGNLLGLTSWHLYPDLVILGPKTQEVFQKYALVANSGIATLSIAYQDDPHGNQDGRKQSSLHDSKLTFSELQALILGAYLDSVDPLPIAADILNSLILRDIKTGPGSLDPDPTMYQDTIMKDVMATLHLLYPLIRGVNLLSSDIEEEQKVALQLIRYGANSAKAWIGNSNTMATPFFGITDPTFAIQHDHTPKGRVRVLRTLCEPPLSEPDAFTIRFKRGDTSWAYAPIVQKQGPVGGKRSRSEFESETLEDKHGLRRSEDENWVFLVSKYDHVDPLSASSNDYNLELLQRTPLPTVPLSVVRGLVNTGSLDLEKTLDCINNSFATSRPHHRSSLLALGRIIDHYKCHLPHITLSISVIKQSSETWIWTRSLVNELSIQIIVAASQARAGLITESLYPSPLIRQQAFASILQFESGSISADVDEMDLVMAVSSGNSLFIAQKILHDAIPPEGLPSCAVAHAIGNVGKPGIALLFAPEEPDVREHDVETGGMFEGSSLQMSFTGWVGPLRIRGPSAFRGMEAYNLETQISMYDRGEWVADLNILKALGSSQSPRMARLTGVCIAQSRGFRCFLLPSHRPVCWTCVLDET</sequence>